<sequence length="165" mass="18291">MEDVLEQRPVDWFPGMAGQMPHIMIEVAKESPGDEQLSGKLCDLSWNREESQASTAVPDTYQRLISCGSTCRSDTQAEVCELSASAELLLMKEEYDDEEAMLKQEMRQIPMFSLGLLMLVLLLFGVLPLPDLLNSSILQAVLLAMAGVVLLPSFLSGWCFLSAYI</sequence>
<comment type="caution">
    <text evidence="2">The sequence shown here is derived from an EMBL/GenBank/DDBJ whole genome shotgun (WGS) entry which is preliminary data.</text>
</comment>
<keyword evidence="1" id="KW-0472">Membrane</keyword>
<feature type="transmembrane region" description="Helical" evidence="1">
    <location>
        <begin position="136"/>
        <end position="161"/>
    </location>
</feature>
<dbReference type="AlphaFoldDB" id="A0A813LL14"/>
<gene>
    <name evidence="2" type="ORF">PGLA2088_LOCUS45826</name>
</gene>
<dbReference type="EMBL" id="CAJNNW010035893">
    <property type="protein sequence ID" value="CAE8730744.1"/>
    <property type="molecule type" value="Genomic_DNA"/>
</dbReference>
<keyword evidence="1" id="KW-1133">Transmembrane helix</keyword>
<reference evidence="2" key="1">
    <citation type="submission" date="2021-02" db="EMBL/GenBank/DDBJ databases">
        <authorList>
            <person name="Dougan E. K."/>
            <person name="Rhodes N."/>
            <person name="Thang M."/>
            <person name="Chan C."/>
        </authorList>
    </citation>
    <scope>NUCLEOTIDE SEQUENCE</scope>
</reference>
<proteinExistence type="predicted"/>
<accession>A0A813LL14</accession>
<dbReference type="Proteomes" id="UP000626109">
    <property type="component" value="Unassembled WGS sequence"/>
</dbReference>
<protein>
    <submittedName>
        <fullName evidence="2">Uncharacterized protein</fullName>
    </submittedName>
</protein>
<keyword evidence="1" id="KW-0812">Transmembrane</keyword>
<name>A0A813LL14_POLGL</name>
<feature type="transmembrane region" description="Helical" evidence="1">
    <location>
        <begin position="111"/>
        <end position="130"/>
    </location>
</feature>
<evidence type="ECO:0000313" key="2">
    <source>
        <dbReference type="EMBL" id="CAE8730744.1"/>
    </source>
</evidence>
<organism evidence="2 3">
    <name type="scientific">Polarella glacialis</name>
    <name type="common">Dinoflagellate</name>
    <dbReference type="NCBI Taxonomy" id="89957"/>
    <lineage>
        <taxon>Eukaryota</taxon>
        <taxon>Sar</taxon>
        <taxon>Alveolata</taxon>
        <taxon>Dinophyceae</taxon>
        <taxon>Suessiales</taxon>
        <taxon>Suessiaceae</taxon>
        <taxon>Polarella</taxon>
    </lineage>
</organism>
<evidence type="ECO:0000313" key="3">
    <source>
        <dbReference type="Proteomes" id="UP000626109"/>
    </source>
</evidence>
<evidence type="ECO:0000256" key="1">
    <source>
        <dbReference type="SAM" id="Phobius"/>
    </source>
</evidence>